<dbReference type="HOGENOM" id="CLU_035032_0_1_6"/>
<dbReference type="Pfam" id="PF00482">
    <property type="entry name" value="T2SSF"/>
    <property type="match status" value="2"/>
</dbReference>
<feature type="domain" description="Type II secretion system protein GspF" evidence="9">
    <location>
        <begin position="66"/>
        <end position="188"/>
    </location>
</feature>
<feature type="domain" description="Type II secretion system protein GspF" evidence="9">
    <location>
        <begin position="272"/>
        <end position="389"/>
    </location>
</feature>
<dbReference type="Gene3D" id="1.20.81.30">
    <property type="entry name" value="Type II secretion system (T2SS), domain F"/>
    <property type="match status" value="2"/>
</dbReference>
<organism evidence="10 11">
    <name type="scientific">Pseudoalteromonas piratica</name>
    <dbReference type="NCBI Taxonomy" id="1348114"/>
    <lineage>
        <taxon>Bacteria</taxon>
        <taxon>Pseudomonadati</taxon>
        <taxon>Pseudomonadota</taxon>
        <taxon>Gammaproteobacteria</taxon>
        <taxon>Alteromonadales</taxon>
        <taxon>Pseudoalteromonadaceae</taxon>
        <taxon>Pseudoalteromonas</taxon>
    </lineage>
</organism>
<dbReference type="AlphaFoldDB" id="A0A0A7EEY6"/>
<dbReference type="eggNOG" id="COG1459">
    <property type="taxonomic scope" value="Bacteria"/>
</dbReference>
<evidence type="ECO:0000256" key="7">
    <source>
        <dbReference type="ARBA" id="ARBA00023136"/>
    </source>
</evidence>
<feature type="transmembrane region" description="Helical" evidence="8">
    <location>
        <begin position="206"/>
        <end position="233"/>
    </location>
</feature>
<keyword evidence="3" id="KW-1003">Cell membrane</keyword>
<proteinExistence type="inferred from homology"/>
<dbReference type="GO" id="GO:0005886">
    <property type="term" value="C:plasma membrane"/>
    <property type="evidence" value="ECO:0007669"/>
    <property type="project" value="UniProtKB-SubCell"/>
</dbReference>
<keyword evidence="7 8" id="KW-0472">Membrane</keyword>
<dbReference type="EMBL" id="CP009888">
    <property type="protein sequence ID" value="AIY64577.1"/>
    <property type="molecule type" value="Genomic_DNA"/>
</dbReference>
<protein>
    <recommendedName>
        <fullName evidence="9">Type II secretion system protein GspF domain-containing protein</fullName>
    </recommendedName>
</protein>
<keyword evidence="11" id="KW-1185">Reference proteome</keyword>
<reference evidence="10 11" key="1">
    <citation type="submission" date="2014-11" db="EMBL/GenBank/DDBJ databases">
        <title>Complete Genome Sequence of Pseudoalteromonas sp. Strain OCN003 Isolated from Kaneohe Bay, Oahu, Hawaii.</title>
        <authorList>
            <person name="Beurmann S."/>
            <person name="Videau P."/>
            <person name="Ushijima B."/>
            <person name="Smith A.M."/>
            <person name="Aeby G.S."/>
            <person name="Callahan S.M."/>
            <person name="Belcaid M."/>
        </authorList>
    </citation>
    <scope>NUCLEOTIDE SEQUENCE [LARGE SCALE GENOMIC DNA]</scope>
    <source>
        <strain evidence="10 11">OCN003</strain>
    </source>
</reference>
<accession>A0A0A7EEY6</accession>
<dbReference type="InterPro" id="IPR042094">
    <property type="entry name" value="T2SS_GspF_sf"/>
</dbReference>
<dbReference type="PANTHER" id="PTHR30012:SF0">
    <property type="entry name" value="TYPE II SECRETION SYSTEM PROTEIN F-RELATED"/>
    <property type="match status" value="1"/>
</dbReference>
<sequence length="399" mass="44345">MVKFEYIGYGGSGGKVKGTVDAEDKKQAITVLANDQITVVKIKPFSESNVSNKRSKRLSTDELEFFTNQLSMLLKNKLKIDKALNLLKKTANKPNVIHLVDTILADVKNGKLLSLALEDTKQFDALYINLIRVGEESGNLSIVMQGLANDLKFRAELAKKVKQATAYPMMILGFCFFAILFIFNFIIPRMSVMFEDAKELPVYTEILLSVTSFVLQYQFLLIIGVPLFVFILISMAKQNESVNRFIETFMLTAPAIKRFSAQVESLKFSGSMELCLENGVLLERALELSVNSMSFSSNQKKLYASLVKVKSGGSLVNSLENTHILDDVQLGLLEVGEESGDLVSVFKEITSRTRTEFEQAVNKFTSLLEPLLIMIMGLIVGSIVVVMLMSIISVQDVGL</sequence>
<evidence type="ECO:0000256" key="8">
    <source>
        <dbReference type="SAM" id="Phobius"/>
    </source>
</evidence>
<evidence type="ECO:0000256" key="5">
    <source>
        <dbReference type="ARBA" id="ARBA00022692"/>
    </source>
</evidence>
<comment type="similarity">
    <text evidence="2">Belongs to the GSP F family.</text>
</comment>
<evidence type="ECO:0000256" key="1">
    <source>
        <dbReference type="ARBA" id="ARBA00004429"/>
    </source>
</evidence>
<dbReference type="Proteomes" id="UP000030341">
    <property type="component" value="Chromosome 1"/>
</dbReference>
<dbReference type="STRING" id="1348114.OM33_05000"/>
<keyword evidence="6 8" id="KW-1133">Transmembrane helix</keyword>
<dbReference type="PRINTS" id="PR00812">
    <property type="entry name" value="BCTERIALGSPF"/>
</dbReference>
<evidence type="ECO:0000256" key="3">
    <source>
        <dbReference type="ARBA" id="ARBA00022475"/>
    </source>
</evidence>
<evidence type="ECO:0000259" key="9">
    <source>
        <dbReference type="Pfam" id="PF00482"/>
    </source>
</evidence>
<dbReference type="PANTHER" id="PTHR30012">
    <property type="entry name" value="GENERAL SECRETION PATHWAY PROTEIN"/>
    <property type="match status" value="1"/>
</dbReference>
<feature type="transmembrane region" description="Helical" evidence="8">
    <location>
        <begin position="371"/>
        <end position="394"/>
    </location>
</feature>
<keyword evidence="5 8" id="KW-0812">Transmembrane</keyword>
<evidence type="ECO:0000256" key="2">
    <source>
        <dbReference type="ARBA" id="ARBA00005745"/>
    </source>
</evidence>
<evidence type="ECO:0000256" key="6">
    <source>
        <dbReference type="ARBA" id="ARBA00022989"/>
    </source>
</evidence>
<dbReference type="InterPro" id="IPR003004">
    <property type="entry name" value="GspF/PilC"/>
</dbReference>
<evidence type="ECO:0000313" key="10">
    <source>
        <dbReference type="EMBL" id="AIY64577.1"/>
    </source>
</evidence>
<evidence type="ECO:0000313" key="11">
    <source>
        <dbReference type="Proteomes" id="UP000030341"/>
    </source>
</evidence>
<comment type="subcellular location">
    <subcellularLocation>
        <location evidence="1">Cell inner membrane</location>
        <topology evidence="1">Multi-pass membrane protein</topology>
    </subcellularLocation>
</comment>
<evidence type="ECO:0000256" key="4">
    <source>
        <dbReference type="ARBA" id="ARBA00022519"/>
    </source>
</evidence>
<dbReference type="InterPro" id="IPR018076">
    <property type="entry name" value="T2SS_GspF_dom"/>
</dbReference>
<keyword evidence="4" id="KW-0997">Cell inner membrane</keyword>
<dbReference type="KEGG" id="pseo:OM33_05000"/>
<dbReference type="FunFam" id="1.20.81.30:FF:000001">
    <property type="entry name" value="Type II secretion system protein F"/>
    <property type="match status" value="1"/>
</dbReference>
<name>A0A0A7EEY6_9GAMM</name>
<feature type="transmembrane region" description="Helical" evidence="8">
    <location>
        <begin position="164"/>
        <end position="186"/>
    </location>
</feature>
<gene>
    <name evidence="10" type="ORF">OM33_05000</name>
</gene>